<dbReference type="SUPFAM" id="SSF52467">
    <property type="entry name" value="DHS-like NAD/FAD-binding domain"/>
    <property type="match status" value="1"/>
</dbReference>
<dbReference type="Proteomes" id="UP001374535">
    <property type="component" value="Chromosome 9"/>
</dbReference>
<dbReference type="InterPro" id="IPR002773">
    <property type="entry name" value="Deoxyhypusine_synthase"/>
</dbReference>
<dbReference type="Gene3D" id="3.40.910.10">
    <property type="entry name" value="Deoxyhypusine synthase"/>
    <property type="match status" value="1"/>
</dbReference>
<dbReference type="GO" id="GO:0005737">
    <property type="term" value="C:cytoplasm"/>
    <property type="evidence" value="ECO:0007669"/>
    <property type="project" value="TreeGrafter"/>
</dbReference>
<evidence type="ECO:0000256" key="1">
    <source>
        <dbReference type="ARBA" id="ARBA00001911"/>
    </source>
</evidence>
<comment type="similarity">
    <text evidence="2">Belongs to the deoxyhypusine synthase family.</text>
</comment>
<protein>
    <submittedName>
        <fullName evidence="4">Uncharacterized protein</fullName>
    </submittedName>
</protein>
<gene>
    <name evidence="4" type="ORF">V8G54_030385</name>
</gene>
<keyword evidence="3" id="KW-0520">NAD</keyword>
<sequence>MAGRNKGAYLLRPSVLICGAMRKLPSLLPFLTENVKRHCSVSSSTLHGELLSLVRRPIQAFAMIFFNASHTIMVDAVVTTIGGIEEDLIKCLAPIFIGDFSQPGAYLRSKGLNRIGNLLVSFINGIKMNELKERLLVAGEVADSVGWRIGSSFFNCGDFVVVASMELMCDSRGCHGEDDGIDSRARSRCAILGSVV</sequence>
<name>A0AAQ3MWY7_VIGMU</name>
<keyword evidence="5" id="KW-1185">Reference proteome</keyword>
<dbReference type="InterPro" id="IPR036982">
    <property type="entry name" value="Deoxyhypusine_synthase_sf"/>
</dbReference>
<accession>A0AAQ3MWY7</accession>
<dbReference type="GO" id="GO:0034038">
    <property type="term" value="F:deoxyhypusine synthase activity"/>
    <property type="evidence" value="ECO:0007669"/>
    <property type="project" value="TreeGrafter"/>
</dbReference>
<dbReference type="Pfam" id="PF01916">
    <property type="entry name" value="DS"/>
    <property type="match status" value="1"/>
</dbReference>
<dbReference type="PANTHER" id="PTHR11703">
    <property type="entry name" value="DEOXYHYPUSINE SYNTHASE"/>
    <property type="match status" value="1"/>
</dbReference>
<dbReference type="PANTHER" id="PTHR11703:SF0">
    <property type="entry name" value="DEOXYHYPUSINE SYNTHASE"/>
    <property type="match status" value="1"/>
</dbReference>
<dbReference type="EMBL" id="CP144692">
    <property type="protein sequence ID" value="WVY98234.1"/>
    <property type="molecule type" value="Genomic_DNA"/>
</dbReference>
<comment type="cofactor">
    <cofactor evidence="1">
        <name>NAD(+)</name>
        <dbReference type="ChEBI" id="CHEBI:57540"/>
    </cofactor>
</comment>
<organism evidence="4 5">
    <name type="scientific">Vigna mungo</name>
    <name type="common">Black gram</name>
    <name type="synonym">Phaseolus mungo</name>
    <dbReference type="NCBI Taxonomy" id="3915"/>
    <lineage>
        <taxon>Eukaryota</taxon>
        <taxon>Viridiplantae</taxon>
        <taxon>Streptophyta</taxon>
        <taxon>Embryophyta</taxon>
        <taxon>Tracheophyta</taxon>
        <taxon>Spermatophyta</taxon>
        <taxon>Magnoliopsida</taxon>
        <taxon>eudicotyledons</taxon>
        <taxon>Gunneridae</taxon>
        <taxon>Pentapetalae</taxon>
        <taxon>rosids</taxon>
        <taxon>fabids</taxon>
        <taxon>Fabales</taxon>
        <taxon>Fabaceae</taxon>
        <taxon>Papilionoideae</taxon>
        <taxon>50 kb inversion clade</taxon>
        <taxon>NPAAA clade</taxon>
        <taxon>indigoferoid/millettioid clade</taxon>
        <taxon>Phaseoleae</taxon>
        <taxon>Vigna</taxon>
    </lineage>
</organism>
<proteinExistence type="inferred from homology"/>
<evidence type="ECO:0000313" key="4">
    <source>
        <dbReference type="EMBL" id="WVY98234.1"/>
    </source>
</evidence>
<evidence type="ECO:0000313" key="5">
    <source>
        <dbReference type="Proteomes" id="UP001374535"/>
    </source>
</evidence>
<dbReference type="InterPro" id="IPR029035">
    <property type="entry name" value="DHS-like_NAD/FAD-binding_dom"/>
</dbReference>
<evidence type="ECO:0000256" key="3">
    <source>
        <dbReference type="ARBA" id="ARBA00023027"/>
    </source>
</evidence>
<dbReference type="AlphaFoldDB" id="A0AAQ3MWY7"/>
<evidence type="ECO:0000256" key="2">
    <source>
        <dbReference type="ARBA" id="ARBA00009892"/>
    </source>
</evidence>
<reference evidence="4 5" key="1">
    <citation type="journal article" date="2023" name="Life. Sci Alliance">
        <title>Evolutionary insights into 3D genome organization and epigenetic landscape of Vigna mungo.</title>
        <authorList>
            <person name="Junaid A."/>
            <person name="Singh B."/>
            <person name="Bhatia S."/>
        </authorList>
    </citation>
    <scope>NUCLEOTIDE SEQUENCE [LARGE SCALE GENOMIC DNA]</scope>
    <source>
        <strain evidence="4">Urdbean</strain>
    </source>
</reference>